<protein>
    <submittedName>
        <fullName evidence="2">Uncharacterized protein</fullName>
    </submittedName>
</protein>
<evidence type="ECO:0000256" key="1">
    <source>
        <dbReference type="SAM" id="Phobius"/>
    </source>
</evidence>
<reference evidence="2" key="1">
    <citation type="journal article" date="2014" name="Front. Microbiol.">
        <title>High frequency of phylogenetically diverse reductive dehalogenase-homologous genes in deep subseafloor sedimentary metagenomes.</title>
        <authorList>
            <person name="Kawai M."/>
            <person name="Futagami T."/>
            <person name="Toyoda A."/>
            <person name="Takaki Y."/>
            <person name="Nishi S."/>
            <person name="Hori S."/>
            <person name="Arai W."/>
            <person name="Tsubouchi T."/>
            <person name="Morono Y."/>
            <person name="Uchiyama I."/>
            <person name="Ito T."/>
            <person name="Fujiyama A."/>
            <person name="Inagaki F."/>
            <person name="Takami H."/>
        </authorList>
    </citation>
    <scope>NUCLEOTIDE SEQUENCE</scope>
    <source>
        <strain evidence="2">Expedition CK06-06</strain>
    </source>
</reference>
<keyword evidence="1" id="KW-0472">Membrane</keyword>
<dbReference type="AlphaFoldDB" id="X0V4I6"/>
<gene>
    <name evidence="2" type="ORF">S01H1_37570</name>
</gene>
<evidence type="ECO:0000313" key="2">
    <source>
        <dbReference type="EMBL" id="GAG12995.1"/>
    </source>
</evidence>
<feature type="transmembrane region" description="Helical" evidence="1">
    <location>
        <begin position="24"/>
        <end position="45"/>
    </location>
</feature>
<accession>X0V4I6</accession>
<organism evidence="2">
    <name type="scientific">marine sediment metagenome</name>
    <dbReference type="NCBI Taxonomy" id="412755"/>
    <lineage>
        <taxon>unclassified sequences</taxon>
        <taxon>metagenomes</taxon>
        <taxon>ecological metagenomes</taxon>
    </lineage>
</organism>
<sequence length="115" mass="12747">MIYLAAVDETLFTAITMGNLHNRILVTIATTLAAGVPMFFAVGLVKKSVLVGQETIYYYEELLKRKSFWISTIVLLAIITFFVLLQARAATIQGIVAIVGSVSLSIYLVIYIRKM</sequence>
<keyword evidence="1" id="KW-0812">Transmembrane</keyword>
<proteinExistence type="predicted"/>
<feature type="transmembrane region" description="Helical" evidence="1">
    <location>
        <begin position="91"/>
        <end position="112"/>
    </location>
</feature>
<keyword evidence="1" id="KW-1133">Transmembrane helix</keyword>
<dbReference type="EMBL" id="BARS01023606">
    <property type="protein sequence ID" value="GAG12995.1"/>
    <property type="molecule type" value="Genomic_DNA"/>
</dbReference>
<name>X0V4I6_9ZZZZ</name>
<feature type="transmembrane region" description="Helical" evidence="1">
    <location>
        <begin position="66"/>
        <end position="85"/>
    </location>
</feature>
<comment type="caution">
    <text evidence="2">The sequence shown here is derived from an EMBL/GenBank/DDBJ whole genome shotgun (WGS) entry which is preliminary data.</text>
</comment>